<evidence type="ECO:0000256" key="1">
    <source>
        <dbReference type="ARBA" id="ARBA00004193"/>
    </source>
</evidence>
<gene>
    <name evidence="8" type="primary">ddpA</name>
    <name evidence="8" type="ORF">HRbin22_02274</name>
</gene>
<comment type="subcellular location">
    <subcellularLocation>
        <location evidence="1">Cell membrane</location>
        <topology evidence="1">Lipid-anchor</topology>
    </subcellularLocation>
</comment>
<evidence type="ECO:0000313" key="8">
    <source>
        <dbReference type="EMBL" id="GBD10011.1"/>
    </source>
</evidence>
<dbReference type="PROSITE" id="PS51257">
    <property type="entry name" value="PROKAR_LIPOPROTEIN"/>
    <property type="match status" value="1"/>
</dbReference>
<dbReference type="AlphaFoldDB" id="A0A2H5Y9B8"/>
<dbReference type="PROSITE" id="PS01040">
    <property type="entry name" value="SBP_BACTERIAL_5"/>
    <property type="match status" value="1"/>
</dbReference>
<evidence type="ECO:0000256" key="3">
    <source>
        <dbReference type="ARBA" id="ARBA00022448"/>
    </source>
</evidence>
<feature type="region of interest" description="Disordered" evidence="5">
    <location>
        <begin position="24"/>
        <end position="49"/>
    </location>
</feature>
<evidence type="ECO:0000259" key="7">
    <source>
        <dbReference type="Pfam" id="PF00496"/>
    </source>
</evidence>
<keyword evidence="4 6" id="KW-0732">Signal</keyword>
<feature type="compositionally biased region" description="Pro residues" evidence="5">
    <location>
        <begin position="27"/>
        <end position="48"/>
    </location>
</feature>
<protein>
    <submittedName>
        <fullName evidence="8">Putative D,D-dipeptide-binding periplasmic protein DdpA</fullName>
    </submittedName>
</protein>
<evidence type="ECO:0000256" key="2">
    <source>
        <dbReference type="ARBA" id="ARBA00005695"/>
    </source>
</evidence>
<proteinExistence type="inferred from homology"/>
<dbReference type="GO" id="GO:0043190">
    <property type="term" value="C:ATP-binding cassette (ABC) transporter complex"/>
    <property type="evidence" value="ECO:0007669"/>
    <property type="project" value="InterPro"/>
</dbReference>
<dbReference type="PIRSF" id="PIRSF002741">
    <property type="entry name" value="MppA"/>
    <property type="match status" value="1"/>
</dbReference>
<reference evidence="9" key="1">
    <citation type="submission" date="2017-09" db="EMBL/GenBank/DDBJ databases">
        <title>Metaegenomics of thermophilic ammonia-oxidizing enrichment culture.</title>
        <authorList>
            <person name="Kato S."/>
            <person name="Suzuki K."/>
        </authorList>
    </citation>
    <scope>NUCLEOTIDE SEQUENCE [LARGE SCALE GENOMIC DNA]</scope>
</reference>
<dbReference type="Gene3D" id="3.40.190.10">
    <property type="entry name" value="Periplasmic binding protein-like II"/>
    <property type="match status" value="1"/>
</dbReference>
<evidence type="ECO:0000256" key="4">
    <source>
        <dbReference type="ARBA" id="ARBA00022729"/>
    </source>
</evidence>
<feature type="signal peptide" evidence="6">
    <location>
        <begin position="1"/>
        <end position="28"/>
    </location>
</feature>
<evidence type="ECO:0000256" key="6">
    <source>
        <dbReference type="SAM" id="SignalP"/>
    </source>
</evidence>
<dbReference type="GO" id="GO:0042597">
    <property type="term" value="C:periplasmic space"/>
    <property type="evidence" value="ECO:0007669"/>
    <property type="project" value="UniProtKB-ARBA"/>
</dbReference>
<comment type="caution">
    <text evidence="8">The sequence shown here is derived from an EMBL/GenBank/DDBJ whole genome shotgun (WGS) entry which is preliminary data.</text>
</comment>
<feature type="domain" description="Solute-binding protein family 5" evidence="7">
    <location>
        <begin position="97"/>
        <end position="467"/>
    </location>
</feature>
<feature type="chain" id="PRO_5014144062" evidence="6">
    <location>
        <begin position="29"/>
        <end position="549"/>
    </location>
</feature>
<sequence>MRPRWTILILIALVLGACAPAATPTPTAAPPPAPAASPTPLPPSPTPAPKVLVVARAKMDIRTLDPHRQYEIAPPQIMRAAYETLVTLGEKGADITKIEPLLAESYEVSPDAKVYTFRLRKGVKFHTGNEMTAEDVVFSFRRLGNLKDNPSWLFSDHVESIEAVDPYTVRITLKEPNAAFLAMLVSPNFAVVDSKAVREKGGTDAPDADKTDKATDWLNQNSAGTGPFILREWKEKEHVILERNPNYWRTPPAIDRIVIRDIPDPTAQLQALERGEVDIAQSLDVDLIARLRASGKAQIIEGYTLDMIYLAITMNPEISRELADKRVRQAIMYAIDYDGIIKDLMRGAAVHLPTVIPLGLIGTDPNLAPRRDLEKARALMKEAGYEKGFTVKMVFPTATFVGGLPAETLAAKLQADLAEIGIKLELEPRETVAWRADYRAGKLAITIADWTPDFLDPHGWAIPFAVKGASAAKRVYYENPKAEELAVRAGQITDVDERARMYLELQRIFLDDATYIGLIQPKVYIAAAPGVKGVVYNPVYFIDYYYIEK</sequence>
<dbReference type="Gene3D" id="3.10.105.10">
    <property type="entry name" value="Dipeptide-binding Protein, Domain 3"/>
    <property type="match status" value="1"/>
</dbReference>
<dbReference type="SUPFAM" id="SSF53850">
    <property type="entry name" value="Periplasmic binding protein-like II"/>
    <property type="match status" value="1"/>
</dbReference>
<dbReference type="PANTHER" id="PTHR30290:SF10">
    <property type="entry name" value="PERIPLASMIC OLIGOPEPTIDE-BINDING PROTEIN-RELATED"/>
    <property type="match status" value="1"/>
</dbReference>
<dbReference type="InterPro" id="IPR030678">
    <property type="entry name" value="Peptide/Ni-bd"/>
</dbReference>
<dbReference type="GO" id="GO:1904680">
    <property type="term" value="F:peptide transmembrane transporter activity"/>
    <property type="evidence" value="ECO:0007669"/>
    <property type="project" value="TreeGrafter"/>
</dbReference>
<dbReference type="InterPro" id="IPR023765">
    <property type="entry name" value="SBP_5_CS"/>
</dbReference>
<dbReference type="GO" id="GO:0015833">
    <property type="term" value="P:peptide transport"/>
    <property type="evidence" value="ECO:0007669"/>
    <property type="project" value="TreeGrafter"/>
</dbReference>
<evidence type="ECO:0000256" key="5">
    <source>
        <dbReference type="SAM" id="MobiDB-lite"/>
    </source>
</evidence>
<accession>A0A2H5Y9B8</accession>
<dbReference type="InterPro" id="IPR039424">
    <property type="entry name" value="SBP_5"/>
</dbReference>
<dbReference type="Proteomes" id="UP000236642">
    <property type="component" value="Unassembled WGS sequence"/>
</dbReference>
<dbReference type="InterPro" id="IPR000914">
    <property type="entry name" value="SBP_5_dom"/>
</dbReference>
<comment type="similarity">
    <text evidence="2">Belongs to the bacterial solute-binding protein 5 family.</text>
</comment>
<dbReference type="PANTHER" id="PTHR30290">
    <property type="entry name" value="PERIPLASMIC BINDING COMPONENT OF ABC TRANSPORTER"/>
    <property type="match status" value="1"/>
</dbReference>
<keyword evidence="3" id="KW-0813">Transport</keyword>
<dbReference type="Pfam" id="PF00496">
    <property type="entry name" value="SBP_bac_5"/>
    <property type="match status" value="1"/>
</dbReference>
<name>A0A2H5Y9B8_9CHLR</name>
<dbReference type="Gene3D" id="3.90.76.10">
    <property type="entry name" value="Dipeptide-binding Protein, Domain 1"/>
    <property type="match status" value="1"/>
</dbReference>
<dbReference type="EMBL" id="BEHY01000092">
    <property type="protein sequence ID" value="GBD10011.1"/>
    <property type="molecule type" value="Genomic_DNA"/>
</dbReference>
<evidence type="ECO:0000313" key="9">
    <source>
        <dbReference type="Proteomes" id="UP000236642"/>
    </source>
</evidence>
<organism evidence="8 9">
    <name type="scientific">Candidatus Thermoflexus japonica</name>
    <dbReference type="NCBI Taxonomy" id="2035417"/>
    <lineage>
        <taxon>Bacteria</taxon>
        <taxon>Bacillati</taxon>
        <taxon>Chloroflexota</taxon>
        <taxon>Thermoflexia</taxon>
        <taxon>Thermoflexales</taxon>
        <taxon>Thermoflexaceae</taxon>
        <taxon>Thermoflexus</taxon>
    </lineage>
</organism>
<dbReference type="CDD" id="cd08512">
    <property type="entry name" value="PBP2_NikA_DppA_OppA_like_7"/>
    <property type="match status" value="1"/>
</dbReference>